<keyword evidence="5" id="KW-1185">Reference proteome</keyword>
<dbReference type="Proteomes" id="UP000184474">
    <property type="component" value="Unassembled WGS sequence"/>
</dbReference>
<dbReference type="PANTHER" id="PTHR40469:SF2">
    <property type="entry name" value="GALACTOSE-BINDING DOMAIN-LIKE SUPERFAMILY PROTEIN"/>
    <property type="match status" value="1"/>
</dbReference>
<dbReference type="PANTHER" id="PTHR40469">
    <property type="entry name" value="SECRETED GLYCOSYL HYDROLASE"/>
    <property type="match status" value="1"/>
</dbReference>
<dbReference type="AlphaFoldDB" id="A0A1M6UI35"/>
<evidence type="ECO:0000313" key="5">
    <source>
        <dbReference type="Proteomes" id="UP000184474"/>
    </source>
</evidence>
<reference evidence="5" key="1">
    <citation type="submission" date="2016-11" db="EMBL/GenBank/DDBJ databases">
        <authorList>
            <person name="Varghese N."/>
            <person name="Submissions S."/>
        </authorList>
    </citation>
    <scope>NUCLEOTIDE SEQUENCE [LARGE SCALE GENOMIC DNA]</scope>
    <source>
        <strain evidence="5">DSM 26134</strain>
    </source>
</reference>
<feature type="domain" description="CBM6" evidence="3">
    <location>
        <begin position="408"/>
        <end position="549"/>
    </location>
</feature>
<dbReference type="Pfam" id="PF03422">
    <property type="entry name" value="CBM_6"/>
    <property type="match status" value="1"/>
</dbReference>
<dbReference type="RefSeq" id="WP_073124307.1">
    <property type="nucleotide sequence ID" value="NZ_FRAA01000007.1"/>
</dbReference>
<sequence>MKIKLLSILVLLVVTWSTEIHARQYFDKSKDLLLANFDLKPDEDDIHSAAALASMLQHPDLSGIEYYVVAGAYGIQGGTYITSAVPGFYNSLFGTQNQKWTDAHTNWSASVTRVRDKVKSILNAGGKVFVQEAGQSDFTYDLCQALLNDGVTASTVLSKIIVVQHSQWNEDQATQWKLTWVKNNTDYNKIDDGNSSNNGTPGYNTSNTTWMNQAKASGNPNTASKNYWTLADQICDNWNASWENPNIAGGGVDFSDCSENWWIFDIGSDADNISKFWNRYVINTPTTGGADDINCSQLPTSLASSSTITVSVPYTASQSRDVVVEFWSSSWLGNGSTTVGAGSGTATISINLSSAPPAGSNYIFKTSIRPVGTNWQQNTDFCQINNVTVTSGGSSQSAYGGTAWAIPGKVEAQNYDNGGEGVAYHDTDASNNGGQYRTDGVDIENTGDSSGTYNIGWMNTGEWLEYTTQFNSSMDYHFYTRVSSINGNGKFKILVDGNDVSGTKSVPNTGGWQSYTTLTTSNVNISAGVHVVRIEVVSGGMNLNFWSAWASPSARMISEVETTLSEDIAQVHVYPVPLQQHGDLTVQLPKSHQDSQITLFAMDGKQLPIKYHQEHAKIIIANTSIPRGISFLRVGTNTQAKTIRIRK</sequence>
<dbReference type="CDD" id="cd04080">
    <property type="entry name" value="CBM6_cellulase-like"/>
    <property type="match status" value="1"/>
</dbReference>
<dbReference type="SMART" id="SM00606">
    <property type="entry name" value="CBD_IV"/>
    <property type="match status" value="1"/>
</dbReference>
<evidence type="ECO:0000256" key="1">
    <source>
        <dbReference type="ARBA" id="ARBA00022729"/>
    </source>
</evidence>
<feature type="region of interest" description="Disordered" evidence="2">
    <location>
        <begin position="425"/>
        <end position="445"/>
    </location>
</feature>
<gene>
    <name evidence="4" type="ORF">SAMN04488028_107127</name>
</gene>
<dbReference type="GO" id="GO:0030246">
    <property type="term" value="F:carbohydrate binding"/>
    <property type="evidence" value="ECO:0007669"/>
    <property type="project" value="InterPro"/>
</dbReference>
<proteinExistence type="predicted"/>
<dbReference type="InterPro" id="IPR026444">
    <property type="entry name" value="Secre_tail"/>
</dbReference>
<dbReference type="InterPro" id="IPR008979">
    <property type="entry name" value="Galactose-bd-like_sf"/>
</dbReference>
<keyword evidence="1" id="KW-0732">Signal</keyword>
<dbReference type="InterPro" id="IPR005084">
    <property type="entry name" value="CBM6"/>
</dbReference>
<evidence type="ECO:0000256" key="2">
    <source>
        <dbReference type="SAM" id="MobiDB-lite"/>
    </source>
</evidence>
<dbReference type="STRING" id="156994.SAMN04488028_107127"/>
<dbReference type="EMBL" id="FRAA01000007">
    <property type="protein sequence ID" value="SHK68839.1"/>
    <property type="molecule type" value="Genomic_DNA"/>
</dbReference>
<dbReference type="SUPFAM" id="SSF49785">
    <property type="entry name" value="Galactose-binding domain-like"/>
    <property type="match status" value="1"/>
</dbReference>
<dbReference type="PROSITE" id="PS51175">
    <property type="entry name" value="CBM6"/>
    <property type="match status" value="1"/>
</dbReference>
<accession>A0A1M6UI35</accession>
<dbReference type="InterPro" id="IPR006584">
    <property type="entry name" value="Cellulose-bd_IV"/>
</dbReference>
<organism evidence="4 5">
    <name type="scientific">Reichenbachiella agariperforans</name>
    <dbReference type="NCBI Taxonomy" id="156994"/>
    <lineage>
        <taxon>Bacteria</taxon>
        <taxon>Pseudomonadati</taxon>
        <taxon>Bacteroidota</taxon>
        <taxon>Cytophagia</taxon>
        <taxon>Cytophagales</taxon>
        <taxon>Reichenbachiellaceae</taxon>
        <taxon>Reichenbachiella</taxon>
    </lineage>
</organism>
<protein>
    <submittedName>
        <fullName evidence="4">Por secretion system C-terminal sorting domain-containing protein</fullName>
    </submittedName>
</protein>
<dbReference type="NCBIfam" id="TIGR04183">
    <property type="entry name" value="Por_Secre_tail"/>
    <property type="match status" value="1"/>
</dbReference>
<evidence type="ECO:0000259" key="3">
    <source>
        <dbReference type="PROSITE" id="PS51175"/>
    </source>
</evidence>
<evidence type="ECO:0000313" key="4">
    <source>
        <dbReference type="EMBL" id="SHK68839.1"/>
    </source>
</evidence>
<name>A0A1M6UI35_REIAG</name>
<dbReference type="Gene3D" id="2.60.120.260">
    <property type="entry name" value="Galactose-binding domain-like"/>
    <property type="match status" value="1"/>
</dbReference>